<name>A0AAU8CF13_9EURY</name>
<keyword evidence="1" id="KW-1133">Transmembrane helix</keyword>
<feature type="transmembrane region" description="Helical" evidence="1">
    <location>
        <begin position="12"/>
        <end position="37"/>
    </location>
</feature>
<sequence>MQLLDDEGNLFGVVNVVDALVVLFVLTVVAAGAAFVLQPDPEPAPEPDRVTMDATLDLGTQPSYLIEELEAGDTYSPSDDTELEITDVHLAPQGDSTRVILGVTLSGPAAEDTITYAGAPPRVGRSLDIQTSTYQVSGTLRYLGSGPQTTTTEVVIEDTVSTDTATTIEPGDTYTLGGTEIATVESVHAYGTETTDRKRVLVGLSLATLQDDGDVRFGGTTVTEGTTIPVRTSEYSLAGSIQRVGITDPQGEMATRTMTLQLEDVPPAKADSIHTGLTETVRGTTIADITNVDREAATVILTSRDGNIYEREHPVNQDLTLTADLTVRETETGVTFKGRTIQQGSTVTLDLGTTTVRATVVST</sequence>
<dbReference type="RefSeq" id="WP_353635032.1">
    <property type="nucleotide sequence ID" value="NZ_CP159204.1"/>
</dbReference>
<dbReference type="KEGG" id="hanx:ABSL23_05820"/>
<evidence type="ECO:0000313" key="2">
    <source>
        <dbReference type="EMBL" id="XCF17527.1"/>
    </source>
</evidence>
<protein>
    <submittedName>
        <fullName evidence="2">DUF4330 family protein</fullName>
    </submittedName>
</protein>
<keyword evidence="1" id="KW-0472">Membrane</keyword>
<proteinExistence type="predicted"/>
<keyword evidence="1" id="KW-0812">Transmembrane</keyword>
<reference evidence="2" key="1">
    <citation type="submission" date="2024-06" db="EMBL/GenBank/DDBJ databases">
        <title>Genome Sequence of an extremely halophilic archaeon isolated from Permian era halite, Salado Formation, Carlsbad, New Mexico: Halobacterium sp. strain NMX12-1.</title>
        <authorList>
            <person name="Sotoa L."/>
            <person name="DasSarma P."/>
            <person name="Anton B.P."/>
            <person name="Vincze T."/>
            <person name="Verma I."/>
            <person name="Eralp B."/>
            <person name="Powers D.W."/>
            <person name="Dozier B.L."/>
            <person name="Roberts R.J."/>
            <person name="DasSarma S."/>
        </authorList>
    </citation>
    <scope>NUCLEOTIDE SEQUENCE</scope>
    <source>
        <strain evidence="2">NMX12-1</strain>
    </source>
</reference>
<dbReference type="GeneID" id="91108647"/>
<dbReference type="InterPro" id="IPR025480">
    <property type="entry name" value="DUF4330"/>
</dbReference>
<organism evidence="2">
    <name type="scientific">Halobacterium sp. NMX12-1</name>
    <dbReference type="NCBI Taxonomy" id="3166650"/>
    <lineage>
        <taxon>Archaea</taxon>
        <taxon>Methanobacteriati</taxon>
        <taxon>Methanobacteriota</taxon>
        <taxon>Stenosarchaea group</taxon>
        <taxon>Halobacteria</taxon>
        <taxon>Halobacteriales</taxon>
        <taxon>Halobacteriaceae</taxon>
        <taxon>Halobacterium</taxon>
    </lineage>
</organism>
<accession>A0AAU8CF13</accession>
<dbReference type="EMBL" id="CP159204">
    <property type="protein sequence ID" value="XCF17527.1"/>
    <property type="molecule type" value="Genomic_DNA"/>
</dbReference>
<dbReference type="Pfam" id="PF14221">
    <property type="entry name" value="DUF4330"/>
    <property type="match status" value="2"/>
</dbReference>
<evidence type="ECO:0000256" key="1">
    <source>
        <dbReference type="SAM" id="Phobius"/>
    </source>
</evidence>
<dbReference type="AlphaFoldDB" id="A0AAU8CF13"/>
<gene>
    <name evidence="2" type="ORF">ABSL23_05820</name>
</gene>